<dbReference type="EMBL" id="JARK01001599">
    <property type="protein sequence ID" value="EYB87454.1"/>
    <property type="molecule type" value="Genomic_DNA"/>
</dbReference>
<dbReference type="AlphaFoldDB" id="A0A016SAZ1"/>
<protein>
    <submittedName>
        <fullName evidence="1">Uncharacterized protein</fullName>
    </submittedName>
</protein>
<comment type="caution">
    <text evidence="1">The sequence shown here is derived from an EMBL/GenBank/DDBJ whole genome shotgun (WGS) entry which is preliminary data.</text>
</comment>
<organism evidence="1 2">
    <name type="scientific">Ancylostoma ceylanicum</name>
    <dbReference type="NCBI Taxonomy" id="53326"/>
    <lineage>
        <taxon>Eukaryota</taxon>
        <taxon>Metazoa</taxon>
        <taxon>Ecdysozoa</taxon>
        <taxon>Nematoda</taxon>
        <taxon>Chromadorea</taxon>
        <taxon>Rhabditida</taxon>
        <taxon>Rhabditina</taxon>
        <taxon>Rhabditomorpha</taxon>
        <taxon>Strongyloidea</taxon>
        <taxon>Ancylostomatidae</taxon>
        <taxon>Ancylostomatinae</taxon>
        <taxon>Ancylostoma</taxon>
    </lineage>
</organism>
<evidence type="ECO:0000313" key="2">
    <source>
        <dbReference type="Proteomes" id="UP000024635"/>
    </source>
</evidence>
<reference evidence="2" key="1">
    <citation type="journal article" date="2015" name="Nat. Genet.">
        <title>The genome and transcriptome of the zoonotic hookworm Ancylostoma ceylanicum identify infection-specific gene families.</title>
        <authorList>
            <person name="Schwarz E.M."/>
            <person name="Hu Y."/>
            <person name="Antoshechkin I."/>
            <person name="Miller M.M."/>
            <person name="Sternberg P.W."/>
            <person name="Aroian R.V."/>
        </authorList>
    </citation>
    <scope>NUCLEOTIDE SEQUENCE</scope>
    <source>
        <strain evidence="2">HY135</strain>
    </source>
</reference>
<keyword evidence="2" id="KW-1185">Reference proteome</keyword>
<sequence>MNGEGSGTIGTDIHHQTSIQIKSMLVGCELQVNSWGSVQKSTKKPPIRVWRETLRRNSGRTTPCENMAARFDNLDEWLKITLSFTWV</sequence>
<proteinExistence type="predicted"/>
<dbReference type="Proteomes" id="UP000024635">
    <property type="component" value="Unassembled WGS sequence"/>
</dbReference>
<gene>
    <name evidence="1" type="primary">Acey_s0263.g611</name>
    <name evidence="1" type="ORF">Y032_0263g611</name>
</gene>
<name>A0A016SAZ1_9BILA</name>
<evidence type="ECO:0000313" key="1">
    <source>
        <dbReference type="EMBL" id="EYB87454.1"/>
    </source>
</evidence>
<accession>A0A016SAZ1</accession>